<proteinExistence type="inferred from homology"/>
<comment type="subcellular location">
    <subcellularLocation>
        <location evidence="1">Cell membrane</location>
        <topology evidence="1">Multi-pass membrane protein</topology>
    </subcellularLocation>
</comment>
<dbReference type="Pfam" id="PF03547">
    <property type="entry name" value="Mem_trans"/>
    <property type="match status" value="2"/>
</dbReference>
<evidence type="ECO:0000256" key="8">
    <source>
        <dbReference type="SAM" id="Phobius"/>
    </source>
</evidence>
<keyword evidence="10" id="KW-1185">Reference proteome</keyword>
<dbReference type="PANTHER" id="PTHR36838">
    <property type="entry name" value="AUXIN EFFLUX CARRIER FAMILY PROTEIN"/>
    <property type="match status" value="1"/>
</dbReference>
<evidence type="ECO:0008006" key="11">
    <source>
        <dbReference type="Google" id="ProtNLM"/>
    </source>
</evidence>
<name>A0A168W8C3_9BACL</name>
<sequence length="301" mass="32845">MFELLSIILPVFAIFATGFIGQKTIGFETQTLSTMALYLMSPFLVFRTFYETTFTKTYGYMLIYTLILCFTLIGLVYVISYFKRYNVRETCGVILASAFMNNGNYGTPVALFAFGAAGLDYAVVLMVIQQLVMCTVGVYYAAKGSPENDGISSALRAVRRMPIVYGALAGVIFQQLHIPIKGSVSEALDLVANSAIPTIMIILGMQLAKISLRQVQIEKLTYSLVLKLAVSPLIAFCITLVLPVDDRLATIMILMAAMPSAANTTMYALQFGTEPDFVSSATLVSTLFSLITLPILLAILV</sequence>
<keyword evidence="4" id="KW-1003">Cell membrane</keyword>
<dbReference type="InterPro" id="IPR004776">
    <property type="entry name" value="Mem_transp_PIN-like"/>
</dbReference>
<organism evidence="9 10">
    <name type="scientific">Fictibacillus phosphorivorans</name>
    <dbReference type="NCBI Taxonomy" id="1221500"/>
    <lineage>
        <taxon>Bacteria</taxon>
        <taxon>Bacillati</taxon>
        <taxon>Bacillota</taxon>
        <taxon>Bacilli</taxon>
        <taxon>Bacillales</taxon>
        <taxon>Fictibacillaceae</taxon>
        <taxon>Fictibacillus</taxon>
    </lineage>
</organism>
<dbReference type="GO" id="GO:0005886">
    <property type="term" value="C:plasma membrane"/>
    <property type="evidence" value="ECO:0007669"/>
    <property type="project" value="UniProtKB-SubCell"/>
</dbReference>
<feature type="transmembrane region" description="Helical" evidence="8">
    <location>
        <begin position="220"/>
        <end position="242"/>
    </location>
</feature>
<feature type="transmembrane region" description="Helical" evidence="8">
    <location>
        <begin position="31"/>
        <end position="50"/>
    </location>
</feature>
<comment type="similarity">
    <text evidence="2">Belongs to the auxin efflux carrier (TC 2.A.69) family.</text>
</comment>
<protein>
    <recommendedName>
        <fullName evidence="11">AEC family transporter</fullName>
    </recommendedName>
</protein>
<dbReference type="Proteomes" id="UP000076623">
    <property type="component" value="Chromosome"/>
</dbReference>
<dbReference type="PANTHER" id="PTHR36838:SF1">
    <property type="entry name" value="SLR1864 PROTEIN"/>
    <property type="match status" value="1"/>
</dbReference>
<dbReference type="STRING" id="1221500.ABE65_017590"/>
<gene>
    <name evidence="9" type="ORF">ABE65_017590</name>
</gene>
<feature type="transmembrane region" description="Helical" evidence="8">
    <location>
        <begin position="281"/>
        <end position="300"/>
    </location>
</feature>
<feature type="transmembrane region" description="Helical" evidence="8">
    <location>
        <begin position="62"/>
        <end position="82"/>
    </location>
</feature>
<evidence type="ECO:0000256" key="7">
    <source>
        <dbReference type="ARBA" id="ARBA00023136"/>
    </source>
</evidence>
<dbReference type="KEGG" id="fpn:ABE65_017590"/>
<evidence type="ECO:0000256" key="6">
    <source>
        <dbReference type="ARBA" id="ARBA00022989"/>
    </source>
</evidence>
<keyword evidence="7 8" id="KW-0472">Membrane</keyword>
<evidence type="ECO:0000256" key="2">
    <source>
        <dbReference type="ARBA" id="ARBA00010145"/>
    </source>
</evidence>
<feature type="transmembrane region" description="Helical" evidence="8">
    <location>
        <begin position="162"/>
        <end position="178"/>
    </location>
</feature>
<keyword evidence="3" id="KW-0813">Transport</keyword>
<keyword evidence="5 8" id="KW-0812">Transmembrane</keyword>
<accession>A0A168W8C3</accession>
<feature type="transmembrane region" description="Helical" evidence="8">
    <location>
        <begin position="190"/>
        <end position="208"/>
    </location>
</feature>
<dbReference type="GO" id="GO:0055085">
    <property type="term" value="P:transmembrane transport"/>
    <property type="evidence" value="ECO:0007669"/>
    <property type="project" value="InterPro"/>
</dbReference>
<dbReference type="AlphaFoldDB" id="A0A168W8C3"/>
<feature type="transmembrane region" description="Helical" evidence="8">
    <location>
        <begin position="121"/>
        <end position="142"/>
    </location>
</feature>
<evidence type="ECO:0000256" key="1">
    <source>
        <dbReference type="ARBA" id="ARBA00004651"/>
    </source>
</evidence>
<evidence type="ECO:0000256" key="3">
    <source>
        <dbReference type="ARBA" id="ARBA00022448"/>
    </source>
</evidence>
<feature type="transmembrane region" description="Helical" evidence="8">
    <location>
        <begin position="248"/>
        <end position="269"/>
    </location>
</feature>
<dbReference type="InterPro" id="IPR038770">
    <property type="entry name" value="Na+/solute_symporter_sf"/>
</dbReference>
<dbReference type="Gene3D" id="1.20.1530.20">
    <property type="match status" value="1"/>
</dbReference>
<evidence type="ECO:0000313" key="10">
    <source>
        <dbReference type="Proteomes" id="UP000076623"/>
    </source>
</evidence>
<evidence type="ECO:0000313" key="9">
    <source>
        <dbReference type="EMBL" id="ANC78515.1"/>
    </source>
</evidence>
<dbReference type="EMBL" id="CP015378">
    <property type="protein sequence ID" value="ANC78515.1"/>
    <property type="molecule type" value="Genomic_DNA"/>
</dbReference>
<evidence type="ECO:0000256" key="5">
    <source>
        <dbReference type="ARBA" id="ARBA00022692"/>
    </source>
</evidence>
<dbReference type="RefSeq" id="WP_066397776.1">
    <property type="nucleotide sequence ID" value="NZ_CP015378.1"/>
</dbReference>
<reference evidence="9 10" key="1">
    <citation type="submission" date="2016-04" db="EMBL/GenBank/DDBJ databases">
        <title>Complete genome sequence of Fictibacillus phosphorivorans G25-29, a strain toxic to nematodes.</title>
        <authorList>
            <person name="Zheng Z."/>
        </authorList>
    </citation>
    <scope>NUCLEOTIDE SEQUENCE [LARGE SCALE GENOMIC DNA]</scope>
    <source>
        <strain evidence="9 10">G25-29</strain>
    </source>
</reference>
<keyword evidence="6 8" id="KW-1133">Transmembrane helix</keyword>
<evidence type="ECO:0000256" key="4">
    <source>
        <dbReference type="ARBA" id="ARBA00022475"/>
    </source>
</evidence>